<comment type="caution">
    <text evidence="3">The sequence shown here is derived from an EMBL/GenBank/DDBJ whole genome shotgun (WGS) entry which is preliminary data.</text>
</comment>
<sequence length="529" mass="61366">MKELFLGNSAEQKNKNKLRWPGYIERLIRFKQRRIKIRGGPDNLSKSYKHEMRGSVSSTDLSVSKKHKDHKELSSHPPNTDGDIFDHFFAEPIIIDYTFEMSEIDDEVLLKLRISMLLNKILYPLVPIEPSQLVIKRIGSALTNLVFQVNLKNPPFKHPTLPFPPLREDVSGSGSLYPSPLLPSNYLLRVYGTGVDEMIDRNKELYWLKVLGEIGIGARMLGQFNNGRLEEFLDSRTLTRDDICQEAISRQIATRMAELHNLVNYVPPKLNSDPKNPISLRSLNLNETSNSESTDDCPWLNGYPQIWSNISSWYNLVNEKMNLVLELCKDNHTYLNILEKWDVLGEKIEKYIEFIVSGNPGRLVLAHNDLQYGNILELSRDKELTVVDFEYMGYNYRGVDIATHFTEWMSDYSSEESHVLNYDKFPNKQERYNFYKSYIETCFYLDEKFGDSSKYISKGNSGSVTSFDITDERLESFDVEVMQLVPFIGLQWGLWGILQACVSPIEFDYLEYGFQRLIKFIDSYNEVFK</sequence>
<evidence type="ECO:0008006" key="5">
    <source>
        <dbReference type="Google" id="ProtNLM"/>
    </source>
</evidence>
<dbReference type="Proteomes" id="UP000245699">
    <property type="component" value="Unassembled WGS sequence"/>
</dbReference>
<dbReference type="Gene3D" id="3.90.1200.10">
    <property type="match status" value="1"/>
</dbReference>
<dbReference type="OrthoDB" id="10267235at2759"/>
<dbReference type="EMBL" id="MBFT01000529">
    <property type="protein sequence ID" value="PVU89662.1"/>
    <property type="molecule type" value="Genomic_DNA"/>
</dbReference>
<evidence type="ECO:0000313" key="4">
    <source>
        <dbReference type="Proteomes" id="UP000245699"/>
    </source>
</evidence>
<dbReference type="InterPro" id="IPR011009">
    <property type="entry name" value="Kinase-like_dom_sf"/>
</dbReference>
<dbReference type="GO" id="GO:0005737">
    <property type="term" value="C:cytoplasm"/>
    <property type="evidence" value="ECO:0007669"/>
    <property type="project" value="TreeGrafter"/>
</dbReference>
<reference evidence="3 4" key="1">
    <citation type="journal article" date="2018" name="MBio">
        <title>Comparative Genomics Reveals the Core Gene Toolbox for the Fungus-Insect Symbiosis.</title>
        <authorList>
            <person name="Wang Y."/>
            <person name="Stata M."/>
            <person name="Wang W."/>
            <person name="Stajich J.E."/>
            <person name="White M.M."/>
            <person name="Moncalvo J.M."/>
        </authorList>
    </citation>
    <scope>NUCLEOTIDE SEQUENCE [LARGE SCALE GENOMIC DNA]</scope>
    <source>
        <strain evidence="3 4">AUS-77-4</strain>
    </source>
</reference>
<evidence type="ECO:0000313" key="3">
    <source>
        <dbReference type="EMBL" id="PVU89662.1"/>
    </source>
</evidence>
<dbReference type="CDD" id="cd05157">
    <property type="entry name" value="ETNK_euk"/>
    <property type="match status" value="1"/>
</dbReference>
<feature type="region of interest" description="Disordered" evidence="2">
    <location>
        <begin position="41"/>
        <end position="79"/>
    </location>
</feature>
<dbReference type="Pfam" id="PF01633">
    <property type="entry name" value="Choline_kinase"/>
    <property type="match status" value="1"/>
</dbReference>
<dbReference type="PANTHER" id="PTHR22603">
    <property type="entry name" value="CHOLINE/ETHANOALAMINE KINASE"/>
    <property type="match status" value="1"/>
</dbReference>
<dbReference type="GO" id="GO:0006646">
    <property type="term" value="P:phosphatidylethanolamine biosynthetic process"/>
    <property type="evidence" value="ECO:0007669"/>
    <property type="project" value="TreeGrafter"/>
</dbReference>
<organism evidence="3 4">
    <name type="scientific">Furculomyces boomerangus</name>
    <dbReference type="NCBI Taxonomy" id="61424"/>
    <lineage>
        <taxon>Eukaryota</taxon>
        <taxon>Fungi</taxon>
        <taxon>Fungi incertae sedis</taxon>
        <taxon>Zoopagomycota</taxon>
        <taxon>Kickxellomycotina</taxon>
        <taxon>Harpellomycetes</taxon>
        <taxon>Harpellales</taxon>
        <taxon>Harpellaceae</taxon>
        <taxon>Furculomyces</taxon>
    </lineage>
</organism>
<keyword evidence="4" id="KW-1185">Reference proteome</keyword>
<dbReference type="GO" id="GO:0004103">
    <property type="term" value="F:choline kinase activity"/>
    <property type="evidence" value="ECO:0007669"/>
    <property type="project" value="TreeGrafter"/>
</dbReference>
<dbReference type="Gene3D" id="3.30.200.20">
    <property type="entry name" value="Phosphorylase Kinase, domain 1"/>
    <property type="match status" value="1"/>
</dbReference>
<name>A0A2T9YBE8_9FUNG</name>
<dbReference type="STRING" id="61424.A0A2T9YBE8"/>
<dbReference type="AlphaFoldDB" id="A0A2T9YBE8"/>
<dbReference type="PANTHER" id="PTHR22603:SF93">
    <property type="entry name" value="RE24176P"/>
    <property type="match status" value="1"/>
</dbReference>
<dbReference type="GO" id="GO:0004305">
    <property type="term" value="F:ethanolamine kinase activity"/>
    <property type="evidence" value="ECO:0007669"/>
    <property type="project" value="TreeGrafter"/>
</dbReference>
<proteinExistence type="inferred from homology"/>
<protein>
    <recommendedName>
        <fullName evidence="5">Choline kinase N-terminal domain-containing protein</fullName>
    </recommendedName>
</protein>
<evidence type="ECO:0000256" key="2">
    <source>
        <dbReference type="SAM" id="MobiDB-lite"/>
    </source>
</evidence>
<comment type="similarity">
    <text evidence="1">Belongs to the choline/ethanolamine kinase family.</text>
</comment>
<gene>
    <name evidence="3" type="ORF">BB559_005005</name>
</gene>
<dbReference type="SUPFAM" id="SSF56112">
    <property type="entry name" value="Protein kinase-like (PK-like)"/>
    <property type="match status" value="1"/>
</dbReference>
<evidence type="ECO:0000256" key="1">
    <source>
        <dbReference type="ARBA" id="ARBA00038211"/>
    </source>
</evidence>
<accession>A0A2T9YBE8</accession>